<dbReference type="GeneID" id="93162866"/>
<dbReference type="Proteomes" id="UP000037392">
    <property type="component" value="Unassembled WGS sequence"/>
</dbReference>
<organism evidence="2 3">
    <name type="scientific">[Clostridium] citroniae WAL-19142</name>
    <dbReference type="NCBI Taxonomy" id="742734"/>
    <lineage>
        <taxon>Bacteria</taxon>
        <taxon>Bacillati</taxon>
        <taxon>Bacillota</taxon>
        <taxon>Clostridia</taxon>
        <taxon>Lachnospirales</taxon>
        <taxon>Lachnospiraceae</taxon>
        <taxon>Enterocloster</taxon>
    </lineage>
</organism>
<reference evidence="2 3" key="1">
    <citation type="submission" date="2011-04" db="EMBL/GenBank/DDBJ databases">
        <title>The Genome Sequence of Clostridium citroniae WAL-19142.</title>
        <authorList>
            <consortium name="The Broad Institute Genome Sequencing Platform"/>
            <person name="Earl A."/>
            <person name="Ward D."/>
            <person name="Feldgarden M."/>
            <person name="Gevers D."/>
            <person name="Warren Y.A."/>
            <person name="Tyrrell K.L."/>
            <person name="Citron D.M."/>
            <person name="Goldstein E.J."/>
            <person name="Daigneault M."/>
            <person name="Allen-Vercoe E."/>
            <person name="Young S.K."/>
            <person name="Zeng Q."/>
            <person name="Gargeya S."/>
            <person name="Fitzgerald M."/>
            <person name="Haas B."/>
            <person name="Abouelleil A."/>
            <person name="Alvarado L."/>
            <person name="Arachchi H.M."/>
            <person name="Berlin A."/>
            <person name="Brown A."/>
            <person name="Chapman S.B."/>
            <person name="Chen Z."/>
            <person name="Dunbar C."/>
            <person name="Freedman E."/>
            <person name="Gearin G."/>
            <person name="Gellesch M."/>
            <person name="Goldberg J."/>
            <person name="Griggs A."/>
            <person name="Gujja S."/>
            <person name="Heilman E.R."/>
            <person name="Heiman D."/>
            <person name="Howarth C."/>
            <person name="Larson L."/>
            <person name="Lui A."/>
            <person name="MacDonald P.J."/>
            <person name="Mehta T."/>
            <person name="Montmayeur A."/>
            <person name="Murphy C."/>
            <person name="Neiman D."/>
            <person name="Pearson M."/>
            <person name="Priest M."/>
            <person name="Roberts A."/>
            <person name="Saif S."/>
            <person name="Shea T."/>
            <person name="Shenoy N."/>
            <person name="Sisk P."/>
            <person name="Stolte C."/>
            <person name="Sykes S."/>
            <person name="White J."/>
            <person name="Yandava C."/>
            <person name="Wortman J."/>
            <person name="Nusbaum C."/>
            <person name="Birren B."/>
        </authorList>
    </citation>
    <scope>NUCLEOTIDE SEQUENCE [LARGE SCALE GENOMIC DNA]</scope>
    <source>
        <strain evidence="2 3">WAL-19142</strain>
    </source>
</reference>
<dbReference type="InterPro" id="IPR001466">
    <property type="entry name" value="Beta-lactam-related"/>
</dbReference>
<dbReference type="SUPFAM" id="SSF56601">
    <property type="entry name" value="beta-lactamase/transpeptidase-like"/>
    <property type="match status" value="1"/>
</dbReference>
<feature type="domain" description="Beta-lactamase-related" evidence="1">
    <location>
        <begin position="21"/>
        <end position="286"/>
    </location>
</feature>
<dbReference type="InterPro" id="IPR012338">
    <property type="entry name" value="Beta-lactam/transpept-like"/>
</dbReference>
<dbReference type="InterPro" id="IPR050789">
    <property type="entry name" value="Diverse_Enzym_Activities"/>
</dbReference>
<comment type="caution">
    <text evidence="2">The sequence shown here is derived from an EMBL/GenBank/DDBJ whole genome shotgun (WGS) entry which is preliminary data.</text>
</comment>
<dbReference type="OrthoDB" id="9773047at2"/>
<dbReference type="Gene3D" id="3.40.710.10">
    <property type="entry name" value="DD-peptidase/beta-lactamase superfamily"/>
    <property type="match status" value="1"/>
</dbReference>
<gene>
    <name evidence="2" type="ORF">HMPREF9470_00313</name>
</gene>
<dbReference type="RefSeq" id="WP_007861736.1">
    <property type="nucleotide sequence ID" value="NZ_KQ235875.1"/>
</dbReference>
<protein>
    <recommendedName>
        <fullName evidence="1">Beta-lactamase-related domain-containing protein</fullName>
    </recommendedName>
</protein>
<dbReference type="PANTHER" id="PTHR43283">
    <property type="entry name" value="BETA-LACTAMASE-RELATED"/>
    <property type="match status" value="1"/>
</dbReference>
<evidence type="ECO:0000313" key="2">
    <source>
        <dbReference type="EMBL" id="KMW11026.1"/>
    </source>
</evidence>
<dbReference type="EMBL" id="ADLK01000056">
    <property type="protein sequence ID" value="KMW11026.1"/>
    <property type="molecule type" value="Genomic_DNA"/>
</dbReference>
<dbReference type="PANTHER" id="PTHR43283:SF7">
    <property type="entry name" value="BETA-LACTAMASE-RELATED DOMAIN-CONTAINING PROTEIN"/>
    <property type="match status" value="1"/>
</dbReference>
<dbReference type="AlphaFoldDB" id="A0A0J9BFL8"/>
<dbReference type="PATRIC" id="fig|742734.4.peg.336"/>
<accession>A0A0J9BFL8</accession>
<proteinExistence type="predicted"/>
<dbReference type="Pfam" id="PF00144">
    <property type="entry name" value="Beta-lactamase"/>
    <property type="match status" value="1"/>
</dbReference>
<evidence type="ECO:0000313" key="3">
    <source>
        <dbReference type="Proteomes" id="UP000037392"/>
    </source>
</evidence>
<evidence type="ECO:0000259" key="1">
    <source>
        <dbReference type="Pfam" id="PF00144"/>
    </source>
</evidence>
<sequence length="497" mass="55687">MDKIMGRFIRELEEAEVCLHSVALIYRGKVIGERYFGPFGPHTLQRMFSVSKSFVSVAVGLLCEEGRIGLSDPILQYFPEYAPDIIPPQLARMTIRDMLRMQTCYDKTTYKRDPGQPWVPSFFHTQPHHEPGMVFMYDTSSSHTLCALVEKLSGKEIMEYLREKCLDEIGFSKEAYFIRNEFNEAMGGSGLMAKTGDMIKFARLLMEGGVFRGKQLLPKGYMKQAVSFQTPTRMRGAVKEERQGYGYQFWRLTHHGFGCYGKGGQLVLCYPDHDLAVITTADTTSLPEGNQAIYDSLYRNIFPALSSRGHSGNPSRGSDGPCPGGLSCGDTLAGYRGRSCAGRGSSEDAGAGGMTWSGECPGDFLSANARSKDAKEAGSDLWGKEYWCEDAGVWKKIVFFSDRICFCTGDEVYELPVGWETARPGSFPQYNDACVTKAEWLDFCSLYIRSDMLGENMAVFEMQAVFKGAGLLCYMKHTQEFRFEEFAGIWEGKLKKK</sequence>
<name>A0A0J9BFL8_9FIRM</name>